<name>A0A5C6T3H5_FUSOC</name>
<proteinExistence type="predicted"/>
<accession>A0A5C6T3H5</accession>
<feature type="non-terminal residue" evidence="2">
    <location>
        <position position="1"/>
    </location>
</feature>
<protein>
    <submittedName>
        <fullName evidence="2">Uncharacterized protein</fullName>
    </submittedName>
</protein>
<dbReference type="AlphaFoldDB" id="A0A5C6T3H5"/>
<evidence type="ECO:0000313" key="2">
    <source>
        <dbReference type="EMBL" id="TXC04291.1"/>
    </source>
</evidence>
<organism evidence="2 3">
    <name type="scientific">Fusarium oxysporum f. sp. cubense</name>
    <dbReference type="NCBI Taxonomy" id="61366"/>
    <lineage>
        <taxon>Eukaryota</taxon>
        <taxon>Fungi</taxon>
        <taxon>Dikarya</taxon>
        <taxon>Ascomycota</taxon>
        <taxon>Pezizomycotina</taxon>
        <taxon>Sordariomycetes</taxon>
        <taxon>Hypocreomycetidae</taxon>
        <taxon>Hypocreales</taxon>
        <taxon>Nectriaceae</taxon>
        <taxon>Fusarium</taxon>
        <taxon>Fusarium oxysporum species complex</taxon>
    </lineage>
</organism>
<dbReference type="EMBL" id="VMNF01000007">
    <property type="protein sequence ID" value="TXC04291.1"/>
    <property type="molecule type" value="Genomic_DNA"/>
</dbReference>
<dbReference type="Proteomes" id="UP000321331">
    <property type="component" value="Unassembled WGS sequence"/>
</dbReference>
<reference evidence="2 3" key="1">
    <citation type="submission" date="2019-07" db="EMBL/GenBank/DDBJ databases">
        <title>The First High-Quality Draft Genome Sequence of the Causal Agent of the Current Panama Disease Epidemic.</title>
        <authorList>
            <person name="Warmington R.J."/>
            <person name="Kay W."/>
            <person name="Jeffries A."/>
            <person name="Bebber D."/>
            <person name="Moore K."/>
            <person name="Studholme D.J."/>
        </authorList>
    </citation>
    <scope>NUCLEOTIDE SEQUENCE [LARGE SCALE GENOMIC DNA]</scope>
    <source>
        <strain evidence="2 3">TR4</strain>
    </source>
</reference>
<evidence type="ECO:0000256" key="1">
    <source>
        <dbReference type="SAM" id="MobiDB-lite"/>
    </source>
</evidence>
<evidence type="ECO:0000313" key="3">
    <source>
        <dbReference type="Proteomes" id="UP000321331"/>
    </source>
</evidence>
<feature type="region of interest" description="Disordered" evidence="1">
    <location>
        <begin position="58"/>
        <end position="86"/>
    </location>
</feature>
<gene>
    <name evidence="2" type="ORF">FocTR4_00001188</name>
</gene>
<comment type="caution">
    <text evidence="2">The sequence shown here is derived from an EMBL/GenBank/DDBJ whole genome shotgun (WGS) entry which is preliminary data.</text>
</comment>
<sequence>SHTREIITRNLAWQMSIAVSTMTVLVLWHQTQQLQNPGTYKDFSDRVSMSESLSQIDCKAPVPSSAPSFKLATRSENTTDQYEPDPSHNINLRMRLQLKTCSGVYRRHLADVLVGSMPMVSWCEMTTPFQQCWKEGS</sequence>